<dbReference type="Gene3D" id="3.40.1390.10">
    <property type="entry name" value="MurE/MurF, N-terminal domain"/>
    <property type="match status" value="1"/>
</dbReference>
<name>A0A285RHQ6_9BACL</name>
<dbReference type="InterPro" id="IPR007691">
    <property type="entry name" value="LpxD"/>
</dbReference>
<dbReference type="Proteomes" id="UP000219636">
    <property type="component" value="Unassembled WGS sequence"/>
</dbReference>
<dbReference type="CDD" id="cd03352">
    <property type="entry name" value="LbH_LpxD"/>
    <property type="match status" value="1"/>
</dbReference>
<dbReference type="Gene3D" id="2.160.10.10">
    <property type="entry name" value="Hexapeptide repeat proteins"/>
    <property type="match status" value="1"/>
</dbReference>
<keyword evidence="3 7" id="KW-0808">Transferase</keyword>
<dbReference type="Pfam" id="PF00132">
    <property type="entry name" value="Hexapep"/>
    <property type="match status" value="2"/>
</dbReference>
<dbReference type="OrthoDB" id="9784739at2"/>
<accession>A0A285RHQ6</accession>
<organism evidence="7 8">
    <name type="scientific">Ureibacillus xyleni</name>
    <dbReference type="NCBI Taxonomy" id="614648"/>
    <lineage>
        <taxon>Bacteria</taxon>
        <taxon>Bacillati</taxon>
        <taxon>Bacillota</taxon>
        <taxon>Bacilli</taxon>
        <taxon>Bacillales</taxon>
        <taxon>Caryophanaceae</taxon>
        <taxon>Ureibacillus</taxon>
    </lineage>
</organism>
<evidence type="ECO:0000313" key="7">
    <source>
        <dbReference type="EMBL" id="SOB93620.1"/>
    </source>
</evidence>
<dbReference type="PROSITE" id="PS00101">
    <property type="entry name" value="HEXAPEP_TRANSFERASES"/>
    <property type="match status" value="2"/>
</dbReference>
<keyword evidence="8" id="KW-1185">Reference proteome</keyword>
<protein>
    <submittedName>
        <fullName evidence="7">UDP-3-O-[3-hydroxymyristoyl] glucosamine N-acyltransferase</fullName>
    </submittedName>
</protein>
<dbReference type="EMBL" id="OBMQ01000001">
    <property type="protein sequence ID" value="SOB93620.1"/>
    <property type="molecule type" value="Genomic_DNA"/>
</dbReference>
<keyword evidence="2" id="KW-0441">Lipid A biosynthesis</keyword>
<evidence type="ECO:0000256" key="4">
    <source>
        <dbReference type="ARBA" id="ARBA00022737"/>
    </source>
</evidence>
<evidence type="ECO:0000256" key="2">
    <source>
        <dbReference type="ARBA" id="ARBA00022556"/>
    </source>
</evidence>
<dbReference type="GO" id="GO:0016410">
    <property type="term" value="F:N-acyltransferase activity"/>
    <property type="evidence" value="ECO:0007669"/>
    <property type="project" value="InterPro"/>
</dbReference>
<evidence type="ECO:0000256" key="1">
    <source>
        <dbReference type="ARBA" id="ARBA00022516"/>
    </source>
</evidence>
<keyword evidence="4" id="KW-0677">Repeat</keyword>
<dbReference type="Pfam" id="PF14602">
    <property type="entry name" value="Hexapep_2"/>
    <property type="match status" value="1"/>
</dbReference>
<evidence type="ECO:0000256" key="5">
    <source>
        <dbReference type="ARBA" id="ARBA00023098"/>
    </source>
</evidence>
<evidence type="ECO:0000256" key="6">
    <source>
        <dbReference type="ARBA" id="ARBA00023315"/>
    </source>
</evidence>
<evidence type="ECO:0000313" key="8">
    <source>
        <dbReference type="Proteomes" id="UP000219636"/>
    </source>
</evidence>
<reference evidence="8" key="1">
    <citation type="submission" date="2017-08" db="EMBL/GenBank/DDBJ databases">
        <authorList>
            <person name="Varghese N."/>
            <person name="Submissions S."/>
        </authorList>
    </citation>
    <scope>NUCLEOTIDE SEQUENCE [LARGE SCALE GENOMIC DNA]</scope>
    <source>
        <strain evidence="8">JC22</strain>
    </source>
</reference>
<keyword evidence="6 7" id="KW-0012">Acyltransferase</keyword>
<dbReference type="GO" id="GO:0016020">
    <property type="term" value="C:membrane"/>
    <property type="evidence" value="ECO:0007669"/>
    <property type="project" value="GOC"/>
</dbReference>
<dbReference type="PANTHER" id="PTHR43378">
    <property type="entry name" value="UDP-3-O-ACYLGLUCOSAMINE N-ACYLTRANSFERASE"/>
    <property type="match status" value="1"/>
</dbReference>
<proteinExistence type="predicted"/>
<dbReference type="RefSeq" id="WP_097072220.1">
    <property type="nucleotide sequence ID" value="NZ_OBMQ01000001.1"/>
</dbReference>
<keyword evidence="5" id="KW-0443">Lipid metabolism</keyword>
<gene>
    <name evidence="7" type="ORF">SAMN05880501_101678</name>
</gene>
<dbReference type="InterPro" id="IPR001451">
    <property type="entry name" value="Hexapep"/>
</dbReference>
<sequence length="305" mass="33412">MISIMKIMDFLNESHITYSYIGDEKLTINGYAPIQKINSHHISWIKDESKVNVIVGKRLTNTLIISKKFDISNFKEGNFIFSNNPKQVFFTILNHFFYVKNKKPTIQTESIIETTNIGKDVSIGHSCYIGPEVVIGDDVEIKNNVSIEGKVVINKNTIIHSGVILGTDGFGYFHNAEGKNVKVPHFGGIVIGENVEIGANTCIDRGTLDDTKIGDNVKINNLCHIGHNVIIEENVMIAALSNIAGSVHVKKNAYIAPAATILNQLTIGENSLVGSGAVVVKNVEDHVVVVGVPGKIKRKIEDDHS</sequence>
<dbReference type="GO" id="GO:0009245">
    <property type="term" value="P:lipid A biosynthetic process"/>
    <property type="evidence" value="ECO:0007669"/>
    <property type="project" value="UniProtKB-KW"/>
</dbReference>
<evidence type="ECO:0000256" key="3">
    <source>
        <dbReference type="ARBA" id="ARBA00022679"/>
    </source>
</evidence>
<dbReference type="PANTHER" id="PTHR43378:SF2">
    <property type="entry name" value="UDP-3-O-ACYLGLUCOSAMINE N-ACYLTRANSFERASE 1, MITOCHONDRIAL-RELATED"/>
    <property type="match status" value="1"/>
</dbReference>
<dbReference type="SUPFAM" id="SSF51161">
    <property type="entry name" value="Trimeric LpxA-like enzymes"/>
    <property type="match status" value="1"/>
</dbReference>
<dbReference type="InterPro" id="IPR011004">
    <property type="entry name" value="Trimer_LpxA-like_sf"/>
</dbReference>
<dbReference type="AlphaFoldDB" id="A0A285RHQ6"/>
<dbReference type="InterPro" id="IPR018357">
    <property type="entry name" value="Hexapep_transf_CS"/>
</dbReference>
<keyword evidence="1" id="KW-0444">Lipid biosynthesis</keyword>